<dbReference type="Proteomes" id="UP000002630">
    <property type="component" value="Linkage Group LG19"/>
</dbReference>
<dbReference type="InParanoid" id="D8LKM4"/>
<evidence type="ECO:0000313" key="3">
    <source>
        <dbReference type="Proteomes" id="UP000002630"/>
    </source>
</evidence>
<keyword evidence="3" id="KW-1185">Reference proteome</keyword>
<evidence type="ECO:0000313" key="2">
    <source>
        <dbReference type="EMBL" id="CBN74614.1"/>
    </source>
</evidence>
<feature type="compositionally biased region" description="Polar residues" evidence="1">
    <location>
        <begin position="35"/>
        <end position="44"/>
    </location>
</feature>
<feature type="region of interest" description="Disordered" evidence="1">
    <location>
        <begin position="274"/>
        <end position="367"/>
    </location>
</feature>
<reference evidence="2 3" key="1">
    <citation type="journal article" date="2010" name="Nature">
        <title>The Ectocarpus genome and the independent evolution of multicellularity in brown algae.</title>
        <authorList>
            <person name="Cock J.M."/>
            <person name="Sterck L."/>
            <person name="Rouze P."/>
            <person name="Scornet D."/>
            <person name="Allen A.E."/>
            <person name="Amoutzias G."/>
            <person name="Anthouard V."/>
            <person name="Artiguenave F."/>
            <person name="Aury J.M."/>
            <person name="Badger J.H."/>
            <person name="Beszteri B."/>
            <person name="Billiau K."/>
            <person name="Bonnet E."/>
            <person name="Bothwell J.H."/>
            <person name="Bowler C."/>
            <person name="Boyen C."/>
            <person name="Brownlee C."/>
            <person name="Carrano C.J."/>
            <person name="Charrier B."/>
            <person name="Cho G.Y."/>
            <person name="Coelho S.M."/>
            <person name="Collen J."/>
            <person name="Corre E."/>
            <person name="Da Silva C."/>
            <person name="Delage L."/>
            <person name="Delaroque N."/>
            <person name="Dittami S.M."/>
            <person name="Doulbeau S."/>
            <person name="Elias M."/>
            <person name="Farnham G."/>
            <person name="Gachon C.M."/>
            <person name="Gschloessl B."/>
            <person name="Heesch S."/>
            <person name="Jabbari K."/>
            <person name="Jubin C."/>
            <person name="Kawai H."/>
            <person name="Kimura K."/>
            <person name="Kloareg B."/>
            <person name="Kupper F.C."/>
            <person name="Lang D."/>
            <person name="Le Bail A."/>
            <person name="Leblanc C."/>
            <person name="Lerouge P."/>
            <person name="Lohr M."/>
            <person name="Lopez P.J."/>
            <person name="Martens C."/>
            <person name="Maumus F."/>
            <person name="Michel G."/>
            <person name="Miranda-Saavedra D."/>
            <person name="Morales J."/>
            <person name="Moreau H."/>
            <person name="Motomura T."/>
            <person name="Nagasato C."/>
            <person name="Napoli C.A."/>
            <person name="Nelson D.R."/>
            <person name="Nyvall-Collen P."/>
            <person name="Peters A.F."/>
            <person name="Pommier C."/>
            <person name="Potin P."/>
            <person name="Poulain J."/>
            <person name="Quesneville H."/>
            <person name="Read B."/>
            <person name="Rensing S.A."/>
            <person name="Ritter A."/>
            <person name="Rousvoal S."/>
            <person name="Samanta M."/>
            <person name="Samson G."/>
            <person name="Schroeder D.C."/>
            <person name="Segurens B."/>
            <person name="Strittmatter M."/>
            <person name="Tonon T."/>
            <person name="Tregear J.W."/>
            <person name="Valentin K."/>
            <person name="von Dassow P."/>
            <person name="Yamagishi T."/>
            <person name="Van de Peer Y."/>
            <person name="Wincker P."/>
        </authorList>
    </citation>
    <scope>NUCLEOTIDE SEQUENCE [LARGE SCALE GENOMIC DNA]</scope>
    <source>
        <strain evidence="3">Ec32 / CCAP1310/4</strain>
    </source>
</reference>
<feature type="compositionally biased region" description="Gly residues" evidence="1">
    <location>
        <begin position="333"/>
        <end position="352"/>
    </location>
</feature>
<dbReference type="AlphaFoldDB" id="D8LKM4"/>
<protein>
    <submittedName>
        <fullName evidence="2">Uncharacterized protein</fullName>
    </submittedName>
</protein>
<dbReference type="EMBL" id="FN649744">
    <property type="protein sequence ID" value="CBN74614.1"/>
    <property type="molecule type" value="Genomic_DNA"/>
</dbReference>
<organism evidence="2 3">
    <name type="scientific">Ectocarpus siliculosus</name>
    <name type="common">Brown alga</name>
    <name type="synonym">Conferva siliculosa</name>
    <dbReference type="NCBI Taxonomy" id="2880"/>
    <lineage>
        <taxon>Eukaryota</taxon>
        <taxon>Sar</taxon>
        <taxon>Stramenopiles</taxon>
        <taxon>Ochrophyta</taxon>
        <taxon>PX clade</taxon>
        <taxon>Phaeophyceae</taxon>
        <taxon>Ectocarpales</taxon>
        <taxon>Ectocarpaceae</taxon>
        <taxon>Ectocarpus</taxon>
    </lineage>
</organism>
<feature type="region of interest" description="Disordered" evidence="1">
    <location>
        <begin position="61"/>
        <end position="107"/>
    </location>
</feature>
<dbReference type="EMBL" id="FN648487">
    <property type="protein sequence ID" value="CBN74614.1"/>
    <property type="molecule type" value="Genomic_DNA"/>
</dbReference>
<accession>D8LKM4</accession>
<gene>
    <name evidence="2" type="ORF">Esi_0030_0172</name>
</gene>
<feature type="compositionally biased region" description="Low complexity" evidence="1">
    <location>
        <begin position="302"/>
        <end position="319"/>
    </location>
</feature>
<dbReference type="OrthoDB" id="10573249at2759"/>
<evidence type="ECO:0000256" key="1">
    <source>
        <dbReference type="SAM" id="MobiDB-lite"/>
    </source>
</evidence>
<feature type="compositionally biased region" description="Acidic residues" evidence="1">
    <location>
        <begin position="354"/>
        <end position="367"/>
    </location>
</feature>
<proteinExistence type="predicted"/>
<sequence length="407" mass="42659">MDMERADLQEQLMAVKMENNILRSRATGVPRTPRTRSFSGATLTTKDKELEQDGDLMRELSPLPVPRSFERPKARGISMARDSVGSGDEGPANGSGGEVSRHRRGGGGGFLRNVLGPRVRFVQLDGAGGTLFGAGVPKAPATAAHWILLTDGAMYVVETRGLGAAAEGERPAARETNGLCCLKRHRLWSLSLPLETRALPNGDEMAVRSTAVVLRLNLAEEEGRGPGRGREGVGGTAARSAGAAIERGYLWLSCDTNEARGELVERIVEWHQWRPSPPRGKNRGAPDGVDGGVGGGPLSSTADAARQASATAAAELAAAPQSRRGHASVSNGGDAGKGRGAAGGSGSFGFGFGEVEESEDEEEESLEVDQILLSELVGDLGEERSLNVTALLLADKEALDPGDVALR</sequence>
<name>D8LKM4_ECTSI</name>
<feature type="region of interest" description="Disordered" evidence="1">
    <location>
        <begin position="24"/>
        <end position="49"/>
    </location>
</feature>